<feature type="domain" description="Helicase XPB/Ssl2 N-terminal" evidence="1">
    <location>
        <begin position="457"/>
        <end position="579"/>
    </location>
</feature>
<accession>A0A7X6KV87</accession>
<proteinExistence type="predicted"/>
<evidence type="ECO:0000313" key="2">
    <source>
        <dbReference type="EMBL" id="NKY22889.1"/>
    </source>
</evidence>
<dbReference type="GO" id="GO:0004386">
    <property type="term" value="F:helicase activity"/>
    <property type="evidence" value="ECO:0007669"/>
    <property type="project" value="UniProtKB-KW"/>
</dbReference>
<keyword evidence="2" id="KW-0378">Hydrolase</keyword>
<gene>
    <name evidence="2" type="ORF">HGA03_09455</name>
</gene>
<dbReference type="RefSeq" id="WP_168630027.1">
    <property type="nucleotide sequence ID" value="NZ_BONL01000001.1"/>
</dbReference>
<keyword evidence="2" id="KW-0067">ATP-binding</keyword>
<name>A0A7X6KV87_9CELL</name>
<dbReference type="EMBL" id="JAAXOX010000004">
    <property type="protein sequence ID" value="NKY22889.1"/>
    <property type="molecule type" value="Genomic_DNA"/>
</dbReference>
<reference evidence="2 3" key="1">
    <citation type="submission" date="2020-04" db="EMBL/GenBank/DDBJ databases">
        <title>MicrobeNet Type strains.</title>
        <authorList>
            <person name="Nicholson A.C."/>
        </authorList>
    </citation>
    <scope>NUCLEOTIDE SEQUENCE [LARGE SCALE GENOMIC DNA]</scope>
    <source>
        <strain evidence="2 3">ATCC BAA-788</strain>
    </source>
</reference>
<evidence type="ECO:0000313" key="3">
    <source>
        <dbReference type="Proteomes" id="UP000581206"/>
    </source>
</evidence>
<comment type="caution">
    <text evidence="2">The sequence shown here is derived from an EMBL/GenBank/DDBJ whole genome shotgun (WGS) entry which is preliminary data.</text>
</comment>
<dbReference type="Pfam" id="PF13625">
    <property type="entry name" value="Helicase_C_3"/>
    <property type="match status" value="1"/>
</dbReference>
<sequence length="747" mass="77825">MSTYSEHLRARSDEQLVDLLLRRPDLAHPSPATLSSLAARATSRPSLDRALAGLDAGVLQAIEAVVVLDRDTGLRARDVVAAIGGGRGDGALVRERLRTATELALLYPVSGGAGDPALRPAPGLAEALGPVVAGLSPVLTGAVLPDPLPEVSPAARAVLDALTWGPPVGRRPTEGPGAAAADELIAAGLLQAADRDRVVLPRDVALRLRGGRVHAEPSRPPVPAAAPVRRADLVAAESVAAAERAVRLVAGLVELWATTPPPVLRAGGAGVRDLRRTAQQLGVPEPEAALWIELAAIGGLIRDDGEERPHYRPTATADEWAARDLPERWSALAGWWAQTTRWPALVGTRDDRALVRPPLGPELARPWAPRLRRQVLAALADLPPGSAPAADDVRDLLAWQAPRAVPPAEAIGAVLTEAGLLGLLGAGALAGAGRALLAEQDPAAALATDLPPAVDDLLLQGDLTGVVPGRPSAELDRLIEATAVVESRGGAVTIRFTPESVRRALDAGRGADELLAELAAHTRGGVPQPLEYLVRDAARRHGLLRGGSATSYLRTEDPTLLAGLAEDPKLAGLGLIRLAPTVLAAQAPLADLLAALRARGLAPVAETPDGRVLHAAPVQQRIPPARRRPAERVDTIDPAERAATLVQVLRRGESPAGGLRTGPRTGGTDDPGTALATLREAAADHAEVWLELVGPRGALERRRVRPLRVDGGRVRVTDTARDAEIVVAAHRVAGVTRIENQAEGVAP</sequence>
<evidence type="ECO:0000259" key="1">
    <source>
        <dbReference type="Pfam" id="PF13625"/>
    </source>
</evidence>
<dbReference type="AlphaFoldDB" id="A0A7X6KV87"/>
<organism evidence="2 3">
    <name type="scientific">Cellulomonas denverensis</name>
    <dbReference type="NCBI Taxonomy" id="264297"/>
    <lineage>
        <taxon>Bacteria</taxon>
        <taxon>Bacillati</taxon>
        <taxon>Actinomycetota</taxon>
        <taxon>Actinomycetes</taxon>
        <taxon>Micrococcales</taxon>
        <taxon>Cellulomonadaceae</taxon>
        <taxon>Cellulomonas</taxon>
    </lineage>
</organism>
<keyword evidence="2" id="KW-0547">Nucleotide-binding</keyword>
<dbReference type="Proteomes" id="UP000581206">
    <property type="component" value="Unassembled WGS sequence"/>
</dbReference>
<keyword evidence="2" id="KW-0347">Helicase</keyword>
<keyword evidence="3" id="KW-1185">Reference proteome</keyword>
<dbReference type="InterPro" id="IPR032830">
    <property type="entry name" value="XPB/Ssl2_N"/>
</dbReference>
<protein>
    <submittedName>
        <fullName evidence="2">Helicase-associated domain-containing protein</fullName>
    </submittedName>
</protein>